<accession>A0A674MES2</accession>
<keyword evidence="2" id="KW-0964">Secreted</keyword>
<evidence type="ECO:0000256" key="3">
    <source>
        <dbReference type="ARBA" id="ARBA00022729"/>
    </source>
</evidence>
<keyword evidence="7" id="KW-1185">Reference proteome</keyword>
<comment type="subcellular location">
    <subcellularLocation>
        <location evidence="1">Secreted</location>
    </subcellularLocation>
</comment>
<keyword evidence="3 5" id="KW-0732">Signal</keyword>
<proteinExistence type="predicted"/>
<dbReference type="SUPFAM" id="SSF50814">
    <property type="entry name" value="Lipocalins"/>
    <property type="match status" value="1"/>
</dbReference>
<reference evidence="6 7" key="1">
    <citation type="journal article" date="2011" name="Genome Biol. Evol.">
        <title>Integration of the genetic map and genome assembly of fugu facilitates insights into distinct features of genome evolution in teleosts and mammals.</title>
        <authorList>
            <person name="Kai W."/>
            <person name="Kikuchi K."/>
            <person name="Tohari S."/>
            <person name="Chew A.K."/>
            <person name="Tay A."/>
            <person name="Fujiwara A."/>
            <person name="Hosoya S."/>
            <person name="Suetake H."/>
            <person name="Naruse K."/>
            <person name="Brenner S."/>
            <person name="Suzuki Y."/>
            <person name="Venkatesh B."/>
        </authorList>
    </citation>
    <scope>NUCLEOTIDE SEQUENCE [LARGE SCALE GENOMIC DNA]</scope>
</reference>
<evidence type="ECO:0000256" key="1">
    <source>
        <dbReference type="ARBA" id="ARBA00004613"/>
    </source>
</evidence>
<sequence>MGAVPGLVLLLMLAVLGIRAAPSPEECHKLTKPVTKADVQSVSGDWVLVWYISDNISTSNEWTKLKTSYVEQRVHSGVIRFTERNMLKNNSCMTFKTNMTAGPEGQNTFIYTSGTMEVNGVDIEYPGNGTVKFFETCADCMSMEYSGFFGHFLLIYRRYGVHQNVEVLKAAQDEGQKLAECLGFSIDEPFIYDGVSGLCQQYKRLYAERYPALSVKIDSVASLQVSGDWWTKLKTSYVEQRVHSGVIRFTERNMLKNNSCMTFKTNMTAVPESQNTFIYTSGTMEVNGVDIEYPGNGTVKFFETCADCLSMEYSGFFGHFLLIYRRDGVHQNVEVLKAAQDEGQKLAECLGFSIDEPFIYDGVSDFCHKKSSPEVKPEQD</sequence>
<name>A0A674MES2_TAKRU</name>
<evidence type="ECO:0000256" key="5">
    <source>
        <dbReference type="SAM" id="SignalP"/>
    </source>
</evidence>
<feature type="signal peptide" evidence="5">
    <location>
        <begin position="1"/>
        <end position="20"/>
    </location>
</feature>
<reference evidence="6" key="2">
    <citation type="submission" date="2025-08" db="UniProtKB">
        <authorList>
            <consortium name="Ensembl"/>
        </authorList>
    </citation>
    <scope>IDENTIFICATION</scope>
</reference>
<organism evidence="6 7">
    <name type="scientific">Takifugu rubripes</name>
    <name type="common">Japanese pufferfish</name>
    <name type="synonym">Fugu rubripes</name>
    <dbReference type="NCBI Taxonomy" id="31033"/>
    <lineage>
        <taxon>Eukaryota</taxon>
        <taxon>Metazoa</taxon>
        <taxon>Chordata</taxon>
        <taxon>Craniata</taxon>
        <taxon>Vertebrata</taxon>
        <taxon>Euteleostomi</taxon>
        <taxon>Actinopterygii</taxon>
        <taxon>Neopterygii</taxon>
        <taxon>Teleostei</taxon>
        <taxon>Neoteleostei</taxon>
        <taxon>Acanthomorphata</taxon>
        <taxon>Eupercaria</taxon>
        <taxon>Tetraodontiformes</taxon>
        <taxon>Tetradontoidea</taxon>
        <taxon>Tetraodontidae</taxon>
        <taxon>Takifugu</taxon>
    </lineage>
</organism>
<protein>
    <recommendedName>
        <fullName evidence="8">Pufferfish saxitoxin and tetrodotoxin binding protein type</fullName>
    </recommendedName>
</protein>
<dbReference type="Ensembl" id="ENSTRUT00000082093.1">
    <property type="protein sequence ID" value="ENSTRUP00000059942.1"/>
    <property type="gene ID" value="ENSTRUG00000033322.1"/>
</dbReference>
<evidence type="ECO:0000313" key="7">
    <source>
        <dbReference type="Proteomes" id="UP000005226"/>
    </source>
</evidence>
<dbReference type="AlphaFoldDB" id="A0A674MES2"/>
<dbReference type="InterPro" id="IPR012674">
    <property type="entry name" value="Calycin"/>
</dbReference>
<reference evidence="6" key="3">
    <citation type="submission" date="2025-09" db="UniProtKB">
        <authorList>
            <consortium name="Ensembl"/>
        </authorList>
    </citation>
    <scope>IDENTIFICATION</scope>
</reference>
<evidence type="ECO:0000256" key="4">
    <source>
        <dbReference type="ARBA" id="ARBA00023180"/>
    </source>
</evidence>
<dbReference type="Gene3D" id="2.40.128.20">
    <property type="match status" value="2"/>
</dbReference>
<feature type="chain" id="PRO_5025510052" description="Pufferfish saxitoxin and tetrodotoxin binding protein type" evidence="5">
    <location>
        <begin position="21"/>
        <end position="380"/>
    </location>
</feature>
<dbReference type="PANTHER" id="PTHR11967:SF2">
    <property type="entry name" value="ALPHA-1-ACID GLYCOPROTEIN 1"/>
    <property type="match status" value="1"/>
</dbReference>
<dbReference type="GeneTree" id="ENSGT01120000272724"/>
<dbReference type="PANTHER" id="PTHR11967">
    <property type="entry name" value="ALPHA-1-ACID GLYCOPROTEIN"/>
    <property type="match status" value="1"/>
</dbReference>
<evidence type="ECO:0008006" key="8">
    <source>
        <dbReference type="Google" id="ProtNLM"/>
    </source>
</evidence>
<dbReference type="Proteomes" id="UP000005226">
    <property type="component" value="Chromosome 12"/>
</dbReference>
<keyword evidence="4" id="KW-0325">Glycoprotein</keyword>
<evidence type="ECO:0000256" key="2">
    <source>
        <dbReference type="ARBA" id="ARBA00022525"/>
    </source>
</evidence>
<evidence type="ECO:0000313" key="6">
    <source>
        <dbReference type="Ensembl" id="ENSTRUP00000059942.1"/>
    </source>
</evidence>
<dbReference type="GO" id="GO:0005576">
    <property type="term" value="C:extracellular region"/>
    <property type="evidence" value="ECO:0007669"/>
    <property type="project" value="UniProtKB-SubCell"/>
</dbReference>